<keyword evidence="9" id="KW-1185">Reference proteome</keyword>
<dbReference type="InterPro" id="IPR050639">
    <property type="entry name" value="SSR_resolvase"/>
</dbReference>
<dbReference type="Gene3D" id="3.90.1750.20">
    <property type="entry name" value="Putative Large Serine Recombinase, Chain B, Domain 2"/>
    <property type="match status" value="1"/>
</dbReference>
<dbReference type="SMART" id="SM00857">
    <property type="entry name" value="Resolvase"/>
    <property type="match status" value="1"/>
</dbReference>
<comment type="caution">
    <text evidence="8">The sequence shown here is derived from an EMBL/GenBank/DDBJ whole genome shotgun (WGS) entry which is preliminary data.</text>
</comment>
<dbReference type="RefSeq" id="WP_231063490.1">
    <property type="nucleotide sequence ID" value="NZ_JAJNOR010000010.1"/>
</dbReference>
<evidence type="ECO:0000313" key="9">
    <source>
        <dbReference type="Proteomes" id="UP001299265"/>
    </source>
</evidence>
<dbReference type="Pfam" id="PF00239">
    <property type="entry name" value="Resolvase"/>
    <property type="match status" value="1"/>
</dbReference>
<evidence type="ECO:0000259" key="6">
    <source>
        <dbReference type="PROSITE" id="PS51736"/>
    </source>
</evidence>
<dbReference type="Proteomes" id="UP001299265">
    <property type="component" value="Unassembled WGS sequence"/>
</dbReference>
<protein>
    <submittedName>
        <fullName evidence="8">Recombinase family protein</fullName>
    </submittedName>
</protein>
<dbReference type="CDD" id="cd00338">
    <property type="entry name" value="Ser_Recombinase"/>
    <property type="match status" value="1"/>
</dbReference>
<evidence type="ECO:0000259" key="7">
    <source>
        <dbReference type="PROSITE" id="PS51737"/>
    </source>
</evidence>
<organism evidence="8 9">
    <name type="scientific">Lientehia hominis</name>
    <dbReference type="NCBI Taxonomy" id="2897778"/>
    <lineage>
        <taxon>Bacteria</taxon>
        <taxon>Bacillati</taxon>
        <taxon>Bacillota</taxon>
        <taxon>Clostridia</taxon>
        <taxon>Lachnospirales</taxon>
        <taxon>Lachnospiraceae</taxon>
        <taxon>Lientehia</taxon>
    </lineage>
</organism>
<name>A0AAP2RKJ0_9FIRM</name>
<accession>A0AAP2RKJ0</accession>
<evidence type="ECO:0000313" key="8">
    <source>
        <dbReference type="EMBL" id="MCD2493651.1"/>
    </source>
</evidence>
<dbReference type="EMBL" id="JAJNOR010000010">
    <property type="protein sequence ID" value="MCD2493651.1"/>
    <property type="molecule type" value="Genomic_DNA"/>
</dbReference>
<dbReference type="InterPro" id="IPR011109">
    <property type="entry name" value="DNA_bind_recombinase_dom"/>
</dbReference>
<sequence>MAKEKRCAALYVRVSTQEQAIEGYSLAAQERLLTDHCKQKRYEIYDIYRDEGISAKDIKHRPGMLRLLEDAKQKKFDTVLIWKLSRFSRSMPNLVTVCEELDRSNIMLVSYSEAFDSGTPAGRMVRSMLGTVAQFEREVTGENVILAMWERARRGKRTCSEVLGYDLDGKDGLKINDQEAEYVRFCFTAYLTYKCLSDVAKKAREAGYRGKRGKIPSPYSICTILSRPIYCGYNRFQGKLYKGNHKPLVSVDTYNRVQALLKRQGKTVGRHRIDPFTTIH</sequence>
<dbReference type="PANTHER" id="PTHR30461">
    <property type="entry name" value="DNA-INVERTASE FROM LAMBDOID PROPHAGE"/>
    <property type="match status" value="1"/>
</dbReference>
<dbReference type="AlphaFoldDB" id="A0AAP2RKJ0"/>
<dbReference type="InterPro" id="IPR006118">
    <property type="entry name" value="Recombinase_CS"/>
</dbReference>
<evidence type="ECO:0000256" key="4">
    <source>
        <dbReference type="PIRSR" id="PIRSR606118-50"/>
    </source>
</evidence>
<evidence type="ECO:0000256" key="5">
    <source>
        <dbReference type="PROSITE-ProRule" id="PRU10137"/>
    </source>
</evidence>
<dbReference type="InterPro" id="IPR006119">
    <property type="entry name" value="Resolv_N"/>
</dbReference>
<dbReference type="InterPro" id="IPR036162">
    <property type="entry name" value="Resolvase-like_N_sf"/>
</dbReference>
<reference evidence="8 9" key="1">
    <citation type="submission" date="2021-11" db="EMBL/GenBank/DDBJ databases">
        <title>Lacrimispora sp. nov. NSJ-141 isolated from human feces.</title>
        <authorList>
            <person name="Abdugheni R."/>
        </authorList>
    </citation>
    <scope>NUCLEOTIDE SEQUENCE [LARGE SCALE GENOMIC DNA]</scope>
    <source>
        <strain evidence="8 9">NSJ-141</strain>
    </source>
</reference>
<dbReference type="PROSITE" id="PS51737">
    <property type="entry name" value="RECOMBINASE_DNA_BIND"/>
    <property type="match status" value="1"/>
</dbReference>
<dbReference type="PANTHER" id="PTHR30461:SF23">
    <property type="entry name" value="DNA RECOMBINASE-RELATED"/>
    <property type="match status" value="1"/>
</dbReference>
<dbReference type="InterPro" id="IPR038109">
    <property type="entry name" value="DNA_bind_recomb_sf"/>
</dbReference>
<dbReference type="GO" id="GO:0003677">
    <property type="term" value="F:DNA binding"/>
    <property type="evidence" value="ECO:0007669"/>
    <property type="project" value="UniProtKB-KW"/>
</dbReference>
<evidence type="ECO:0000256" key="3">
    <source>
        <dbReference type="ARBA" id="ARBA00023172"/>
    </source>
</evidence>
<dbReference type="PROSITE" id="PS51736">
    <property type="entry name" value="RECOMBINASES_3"/>
    <property type="match status" value="1"/>
</dbReference>
<evidence type="ECO:0000256" key="2">
    <source>
        <dbReference type="ARBA" id="ARBA00023125"/>
    </source>
</evidence>
<dbReference type="SUPFAM" id="SSF53041">
    <property type="entry name" value="Resolvase-like"/>
    <property type="match status" value="1"/>
</dbReference>
<dbReference type="GO" id="GO:0000150">
    <property type="term" value="F:DNA strand exchange activity"/>
    <property type="evidence" value="ECO:0007669"/>
    <property type="project" value="InterPro"/>
</dbReference>
<dbReference type="Pfam" id="PF07508">
    <property type="entry name" value="Recombinase"/>
    <property type="match status" value="1"/>
</dbReference>
<dbReference type="Gene3D" id="3.40.50.1390">
    <property type="entry name" value="Resolvase, N-terminal catalytic domain"/>
    <property type="match status" value="1"/>
</dbReference>
<gene>
    <name evidence="8" type="ORF">LQE92_13650</name>
</gene>
<feature type="domain" description="Recombinase" evidence="7">
    <location>
        <begin position="162"/>
        <end position="267"/>
    </location>
</feature>
<feature type="domain" description="Resolvase/invertase-type recombinase catalytic" evidence="6">
    <location>
        <begin position="7"/>
        <end position="155"/>
    </location>
</feature>
<dbReference type="PROSITE" id="PS00397">
    <property type="entry name" value="RECOMBINASES_1"/>
    <property type="match status" value="1"/>
</dbReference>
<dbReference type="GO" id="GO:0015074">
    <property type="term" value="P:DNA integration"/>
    <property type="evidence" value="ECO:0007669"/>
    <property type="project" value="UniProtKB-KW"/>
</dbReference>
<proteinExistence type="predicted"/>
<feature type="active site" description="O-(5'-phospho-DNA)-serine intermediate" evidence="4 5">
    <location>
        <position position="15"/>
    </location>
</feature>
<keyword evidence="3" id="KW-0233">DNA recombination</keyword>
<evidence type="ECO:0000256" key="1">
    <source>
        <dbReference type="ARBA" id="ARBA00022908"/>
    </source>
</evidence>
<keyword evidence="2" id="KW-0238">DNA-binding</keyword>
<keyword evidence="1" id="KW-0229">DNA integration</keyword>